<feature type="signal peptide" evidence="2">
    <location>
        <begin position="1"/>
        <end position="30"/>
    </location>
</feature>
<keyword evidence="4" id="KW-1185">Reference proteome</keyword>
<dbReference type="OrthoDB" id="273229at2"/>
<sequence precursor="true">MKVAFSWPKLVLGCSIFGALVVFTSSQLSAQQPPAPQPDRSASGELTELNRGPIHEAFAQPYQSINGQGLVIDKQPPQPIQELPSEVVPESGDYEWIPGYWGWEWEEQRFIWISGIWRLAPEDMTWNPGYWAQADQGFAWVSGFWSGETQPVLVSEQPPEAQKEEQDESPSPEHFWVPGHWEVTSNDYEWAEGYWAEGYDGRVWVPFRYVWTPSGYLALAGYWDYELEQRGVLFSPVLFQADVSADYQYTPNVVVRTDYLPAHLFVDTNYGHYGYGDYYEYGSSSNTFYPWVDDRAFYDPLRVFYINFHRDQYNRYHERHGYYRDHADRRPRHTWREQRDWQAGANIDVGDAMLAVEISALTDGNYPGLHGNFTRNDDRRNKYRDQRERYQDSQQKRQKQLDELKQASNENKQDFAQKREEFRNKAKGEGKNQVREAEQRRKQIQDKAGSTDGKNGVKTGKPKMDRSNKSPNSDSPRGPEKGKGKVDKKDSPQTPKPSKGIGSDKPNSGNSPKPEKPGKGKPDKGDGAKPNNPAPGNTPKAGNNPSPGNQPKAGEKPKADKGPKSGNSPNAGNGNSSGDKPAAGKSNGNRGGSAPAASGGSKGSGSGKSDSGKGSAPKSDNKGKDKGSN</sequence>
<dbReference type="AlphaFoldDB" id="A0A518CP21"/>
<feature type="compositionally biased region" description="Polar residues" evidence="1">
    <location>
        <begin position="540"/>
        <end position="549"/>
    </location>
</feature>
<feature type="compositionally biased region" description="Basic and acidic residues" evidence="1">
    <location>
        <begin position="553"/>
        <end position="563"/>
    </location>
</feature>
<feature type="compositionally biased region" description="Basic and acidic residues" evidence="1">
    <location>
        <begin position="375"/>
        <end position="445"/>
    </location>
</feature>
<accession>A0A518CP21</accession>
<dbReference type="KEGG" id="plon:Pla110_27130"/>
<feature type="compositionally biased region" description="Low complexity" evidence="1">
    <location>
        <begin position="565"/>
        <end position="578"/>
    </location>
</feature>
<name>A0A518CP21_9PLAN</name>
<feature type="region of interest" description="Disordered" evidence="1">
    <location>
        <begin position="154"/>
        <end position="174"/>
    </location>
</feature>
<proteinExistence type="predicted"/>
<protein>
    <submittedName>
        <fullName evidence="3">Uncharacterized protein</fullName>
    </submittedName>
</protein>
<evidence type="ECO:0000313" key="3">
    <source>
        <dbReference type="EMBL" id="QDU80976.1"/>
    </source>
</evidence>
<feature type="compositionally biased region" description="Basic and acidic residues" evidence="1">
    <location>
        <begin position="477"/>
        <end position="491"/>
    </location>
</feature>
<dbReference type="EMBL" id="CP036281">
    <property type="protein sequence ID" value="QDU80976.1"/>
    <property type="molecule type" value="Genomic_DNA"/>
</dbReference>
<evidence type="ECO:0000313" key="4">
    <source>
        <dbReference type="Proteomes" id="UP000317178"/>
    </source>
</evidence>
<evidence type="ECO:0000256" key="1">
    <source>
        <dbReference type="SAM" id="MobiDB-lite"/>
    </source>
</evidence>
<reference evidence="3 4" key="1">
    <citation type="submission" date="2019-02" db="EMBL/GenBank/DDBJ databases">
        <title>Deep-cultivation of Planctomycetes and their phenomic and genomic characterization uncovers novel biology.</title>
        <authorList>
            <person name="Wiegand S."/>
            <person name="Jogler M."/>
            <person name="Boedeker C."/>
            <person name="Pinto D."/>
            <person name="Vollmers J."/>
            <person name="Rivas-Marin E."/>
            <person name="Kohn T."/>
            <person name="Peeters S.H."/>
            <person name="Heuer A."/>
            <person name="Rast P."/>
            <person name="Oberbeckmann S."/>
            <person name="Bunk B."/>
            <person name="Jeske O."/>
            <person name="Meyerdierks A."/>
            <person name="Storesund J.E."/>
            <person name="Kallscheuer N."/>
            <person name="Luecker S."/>
            <person name="Lage O.M."/>
            <person name="Pohl T."/>
            <person name="Merkel B.J."/>
            <person name="Hornburger P."/>
            <person name="Mueller R.-W."/>
            <person name="Bruemmer F."/>
            <person name="Labrenz M."/>
            <person name="Spormann A.M."/>
            <person name="Op den Camp H."/>
            <person name="Overmann J."/>
            <person name="Amann R."/>
            <person name="Jetten M.S.M."/>
            <person name="Mascher T."/>
            <person name="Medema M.H."/>
            <person name="Devos D.P."/>
            <person name="Kaster A.-K."/>
            <person name="Ovreas L."/>
            <person name="Rohde M."/>
            <person name="Galperin M.Y."/>
            <person name="Jogler C."/>
        </authorList>
    </citation>
    <scope>NUCLEOTIDE SEQUENCE [LARGE SCALE GENOMIC DNA]</scope>
    <source>
        <strain evidence="3 4">Pla110</strain>
    </source>
</reference>
<feature type="chain" id="PRO_5022158879" evidence="2">
    <location>
        <begin position="31"/>
        <end position="629"/>
    </location>
</feature>
<feature type="compositionally biased region" description="Basic and acidic residues" evidence="1">
    <location>
        <begin position="513"/>
        <end position="527"/>
    </location>
</feature>
<feature type="region of interest" description="Disordered" evidence="1">
    <location>
        <begin position="365"/>
        <end position="629"/>
    </location>
</feature>
<evidence type="ECO:0000256" key="2">
    <source>
        <dbReference type="SAM" id="SignalP"/>
    </source>
</evidence>
<feature type="compositionally biased region" description="Low complexity" evidence="1">
    <location>
        <begin position="607"/>
        <end position="618"/>
    </location>
</feature>
<feature type="compositionally biased region" description="Basic and acidic residues" evidence="1">
    <location>
        <begin position="619"/>
        <end position="629"/>
    </location>
</feature>
<dbReference type="RefSeq" id="WP_144996204.1">
    <property type="nucleotide sequence ID" value="NZ_CP036281.1"/>
</dbReference>
<organism evidence="3 4">
    <name type="scientific">Polystyrenella longa</name>
    <dbReference type="NCBI Taxonomy" id="2528007"/>
    <lineage>
        <taxon>Bacteria</taxon>
        <taxon>Pseudomonadati</taxon>
        <taxon>Planctomycetota</taxon>
        <taxon>Planctomycetia</taxon>
        <taxon>Planctomycetales</taxon>
        <taxon>Planctomycetaceae</taxon>
        <taxon>Polystyrenella</taxon>
    </lineage>
</organism>
<keyword evidence="2" id="KW-0732">Signal</keyword>
<dbReference type="Proteomes" id="UP000317178">
    <property type="component" value="Chromosome"/>
</dbReference>
<gene>
    <name evidence="3" type="ORF">Pla110_27130</name>
</gene>